<evidence type="ECO:0000313" key="3">
    <source>
        <dbReference type="Proteomes" id="UP001430306"/>
    </source>
</evidence>
<evidence type="ECO:0000256" key="1">
    <source>
        <dbReference type="SAM" id="Coils"/>
    </source>
</evidence>
<reference evidence="2" key="1">
    <citation type="submission" date="2021-11" db="EMBL/GenBank/DDBJ databases">
        <title>Genome sequence.</title>
        <authorList>
            <person name="Sun Q."/>
        </authorList>
    </citation>
    <scope>NUCLEOTIDE SEQUENCE</scope>
    <source>
        <strain evidence="2">JC740</strain>
    </source>
</reference>
<accession>A0ABS8NLV3</accession>
<feature type="coiled-coil region" evidence="1">
    <location>
        <begin position="100"/>
        <end position="165"/>
    </location>
</feature>
<organism evidence="2 3">
    <name type="scientific">Rhodopirellula halodulae</name>
    <dbReference type="NCBI Taxonomy" id="2894198"/>
    <lineage>
        <taxon>Bacteria</taxon>
        <taxon>Pseudomonadati</taxon>
        <taxon>Planctomycetota</taxon>
        <taxon>Planctomycetia</taxon>
        <taxon>Pirellulales</taxon>
        <taxon>Pirellulaceae</taxon>
        <taxon>Rhodopirellula</taxon>
    </lineage>
</organism>
<protein>
    <recommendedName>
        <fullName evidence="4">Chromosome partition protein Smc</fullName>
    </recommendedName>
</protein>
<dbReference type="RefSeq" id="WP_230276252.1">
    <property type="nucleotide sequence ID" value="NZ_JAJKFW010000056.1"/>
</dbReference>
<evidence type="ECO:0000313" key="2">
    <source>
        <dbReference type="EMBL" id="MCC9644530.1"/>
    </source>
</evidence>
<sequence>MPLTGPTVHGQLLTAYNQAAAKLEQLRSQMGQFQATQDQLEAQRDETLRSLAEHYLPELSREAIQETWSEVRPTMHEILLRKQDHVRRLQDDLEADNHGRETQEAALAKLNQDLEAAEAKQEQLIAAVEDTLKSNPAFVALSDRAAMAEAALERAEANLDEISQDAARKLPAFEECKLFSYLKDRHFGTAQYTHRGFTRRMDRWVAKMCDYQQSKRDYDYLKNTPETMRAIIAEDRDALETVMQELEGHRDRAADQHGLDQHLRDVRALKRQRESLLDDLGEWTQRCEASQAKLTELETTQCSYYQEAVELFRKMLAQTDTHELRQKARRTPEITDDQIVASLRGIETKMDQTELTSNRFQDDMVTQQQIHQSIGRLIQRFRASSFDRGRCQFSDMLDVMTMLDRAQSPHDVDAVWNSIRRMQSWGPTAMDHVTNVATHPMTQVLVNAMAHAAAGAMSEHARRAGRRSRRR</sequence>
<feature type="coiled-coil region" evidence="1">
    <location>
        <begin position="16"/>
        <end position="43"/>
    </location>
</feature>
<keyword evidence="1" id="KW-0175">Coiled coil</keyword>
<evidence type="ECO:0008006" key="4">
    <source>
        <dbReference type="Google" id="ProtNLM"/>
    </source>
</evidence>
<dbReference type="Proteomes" id="UP001430306">
    <property type="component" value="Unassembled WGS sequence"/>
</dbReference>
<name>A0ABS8NLV3_9BACT</name>
<dbReference type="EMBL" id="JAJKFW010000056">
    <property type="protein sequence ID" value="MCC9644530.1"/>
    <property type="molecule type" value="Genomic_DNA"/>
</dbReference>
<keyword evidence="3" id="KW-1185">Reference proteome</keyword>
<comment type="caution">
    <text evidence="2">The sequence shown here is derived from an EMBL/GenBank/DDBJ whole genome shotgun (WGS) entry which is preliminary data.</text>
</comment>
<proteinExistence type="predicted"/>
<gene>
    <name evidence="2" type="ORF">LOC71_19835</name>
</gene>
<feature type="coiled-coil region" evidence="1">
    <location>
        <begin position="236"/>
        <end position="286"/>
    </location>
</feature>